<dbReference type="Pfam" id="PF19608">
    <property type="entry name" value="DUF6113"/>
    <property type="match status" value="1"/>
</dbReference>
<evidence type="ECO:0000313" key="2">
    <source>
        <dbReference type="EMBL" id="GAA2953222.1"/>
    </source>
</evidence>
<dbReference type="EMBL" id="BAAAUD010000041">
    <property type="protein sequence ID" value="GAA2953222.1"/>
    <property type="molecule type" value="Genomic_DNA"/>
</dbReference>
<evidence type="ECO:0000313" key="3">
    <source>
        <dbReference type="Proteomes" id="UP001500403"/>
    </source>
</evidence>
<sequence length="125" mass="12513">MTVVRVAVHLLLVVLGALTGAAGVLVHAAWFPGGLLLALLAAAGVFYGSLYATGVRTGVGASAAGWLVAVVLLTLSRPEGDLLVGGSAVSYAYLLGGMAVAVICATMVELPRPDATRARLGRLGT</sequence>
<proteinExistence type="predicted"/>
<evidence type="ECO:0000256" key="1">
    <source>
        <dbReference type="SAM" id="Phobius"/>
    </source>
</evidence>
<evidence type="ECO:0008006" key="4">
    <source>
        <dbReference type="Google" id="ProtNLM"/>
    </source>
</evidence>
<protein>
    <recommendedName>
        <fullName evidence="4">Integral membrane protein</fullName>
    </recommendedName>
</protein>
<reference evidence="3" key="1">
    <citation type="journal article" date="2019" name="Int. J. Syst. Evol. Microbiol.">
        <title>The Global Catalogue of Microorganisms (GCM) 10K type strain sequencing project: providing services to taxonomists for standard genome sequencing and annotation.</title>
        <authorList>
            <consortium name="The Broad Institute Genomics Platform"/>
            <consortium name="The Broad Institute Genome Sequencing Center for Infectious Disease"/>
            <person name="Wu L."/>
            <person name="Ma J."/>
        </authorList>
    </citation>
    <scope>NUCLEOTIDE SEQUENCE [LARGE SCALE GENOMIC DNA]</scope>
    <source>
        <strain evidence="3">JCM 9088</strain>
    </source>
</reference>
<dbReference type="InterPro" id="IPR046095">
    <property type="entry name" value="DUF6113"/>
</dbReference>
<comment type="caution">
    <text evidence="2">The sequence shown here is derived from an EMBL/GenBank/DDBJ whole genome shotgun (WGS) entry which is preliminary data.</text>
</comment>
<gene>
    <name evidence="2" type="ORF">GCM10010446_42950</name>
</gene>
<feature type="transmembrane region" description="Helical" evidence="1">
    <location>
        <begin position="59"/>
        <end position="76"/>
    </location>
</feature>
<organism evidence="2 3">
    <name type="scientific">Streptomyces enissocaesilis</name>
    <dbReference type="NCBI Taxonomy" id="332589"/>
    <lineage>
        <taxon>Bacteria</taxon>
        <taxon>Bacillati</taxon>
        <taxon>Actinomycetota</taxon>
        <taxon>Actinomycetes</taxon>
        <taxon>Kitasatosporales</taxon>
        <taxon>Streptomycetaceae</taxon>
        <taxon>Streptomyces</taxon>
        <taxon>Streptomyces rochei group</taxon>
    </lineage>
</organism>
<feature type="transmembrane region" description="Helical" evidence="1">
    <location>
        <begin position="31"/>
        <end position="52"/>
    </location>
</feature>
<keyword evidence="1" id="KW-0812">Transmembrane</keyword>
<dbReference type="RefSeq" id="WP_344497149.1">
    <property type="nucleotide sequence ID" value="NZ_BAAAUD010000041.1"/>
</dbReference>
<keyword evidence="3" id="KW-1185">Reference proteome</keyword>
<feature type="transmembrane region" description="Helical" evidence="1">
    <location>
        <begin position="88"/>
        <end position="110"/>
    </location>
</feature>
<dbReference type="Proteomes" id="UP001500403">
    <property type="component" value="Unassembled WGS sequence"/>
</dbReference>
<accession>A0ABP6K0H9</accession>
<keyword evidence="1" id="KW-1133">Transmembrane helix</keyword>
<name>A0ABP6K0H9_9ACTN</name>
<keyword evidence="1" id="KW-0472">Membrane</keyword>